<dbReference type="CDD" id="cd16329">
    <property type="entry name" value="LolA_like"/>
    <property type="match status" value="1"/>
</dbReference>
<feature type="chain" id="PRO_5022077068" evidence="1">
    <location>
        <begin position="25"/>
        <end position="454"/>
    </location>
</feature>
<name>A0A545TPC3_9PROT</name>
<sequence length="454" mass="51091">MKLASTQLACGALALMLAAPAAYAKVTPEEAAKLGQELTPMGAIQAGNADGTIPAWDGGITTPPAGYEPGMHHPDPFADDAPIATITAANVDQFQDKLSPGQLAMFRRYPDTWKMNIYPSRRSASYPQRIYDFAIANATTAELTADGNGVVNARESIPFPIPQNGLHAIWNHLLRYRGNTVRRIIGQVSPTSGGAYNLVKIDEQIYLSYAHPGASIESINNTLGYFLQEVTAPARLAGTILLVHETLNQEAEPRKAWTYNPGQRRVRRAPNVAYDNPGTASDGQRTSDQLDMFNGAPDRYNWELKGRREMYVPYNSYKLHSDSLEYDDIIQAGHLNQDVTRYELHRVWEVDATLKEGTSHIYARRTFYFDEDSWQIVAADQYDGRGEIWRVSEAHNINYYEVPLLWETVVTQYDVQNGRYLAFGLNNQDRIEIFNDDLELRQFTPEGLRRKGRR</sequence>
<proteinExistence type="predicted"/>
<comment type="caution">
    <text evidence="2">The sequence shown here is derived from an EMBL/GenBank/DDBJ whole genome shotgun (WGS) entry which is preliminary data.</text>
</comment>
<accession>A0A545TPC3</accession>
<dbReference type="Pfam" id="PF07044">
    <property type="entry name" value="DUF1329"/>
    <property type="match status" value="1"/>
</dbReference>
<dbReference type="InterPro" id="IPR010752">
    <property type="entry name" value="DUF1329"/>
</dbReference>
<keyword evidence="3" id="KW-1185">Reference proteome</keyword>
<organism evidence="2 3">
    <name type="scientific">Denitrobaculum tricleocarpae</name>
    <dbReference type="NCBI Taxonomy" id="2591009"/>
    <lineage>
        <taxon>Bacteria</taxon>
        <taxon>Pseudomonadati</taxon>
        <taxon>Pseudomonadota</taxon>
        <taxon>Alphaproteobacteria</taxon>
        <taxon>Rhodospirillales</taxon>
        <taxon>Rhodospirillaceae</taxon>
        <taxon>Denitrobaculum</taxon>
    </lineage>
</organism>
<dbReference type="RefSeq" id="WP_142897251.1">
    <property type="nucleotide sequence ID" value="NZ_ML660056.1"/>
</dbReference>
<dbReference type="Gene3D" id="2.50.20.10">
    <property type="entry name" value="Lipoprotein localisation LolA/LolB/LppX"/>
    <property type="match status" value="1"/>
</dbReference>
<keyword evidence="1" id="KW-0732">Signal</keyword>
<dbReference type="AlphaFoldDB" id="A0A545TPC3"/>
<reference evidence="2 3" key="1">
    <citation type="submission" date="2019-06" db="EMBL/GenBank/DDBJ databases">
        <title>Whole genome sequence for Rhodospirillaceae sp. R148.</title>
        <authorList>
            <person name="Wang G."/>
        </authorList>
    </citation>
    <scope>NUCLEOTIDE SEQUENCE [LARGE SCALE GENOMIC DNA]</scope>
    <source>
        <strain evidence="2 3">R148</strain>
    </source>
</reference>
<dbReference type="EMBL" id="VHSH01000005">
    <property type="protein sequence ID" value="TQV79028.1"/>
    <property type="molecule type" value="Genomic_DNA"/>
</dbReference>
<evidence type="ECO:0000256" key="1">
    <source>
        <dbReference type="SAM" id="SignalP"/>
    </source>
</evidence>
<evidence type="ECO:0000313" key="2">
    <source>
        <dbReference type="EMBL" id="TQV79028.1"/>
    </source>
</evidence>
<dbReference type="Proteomes" id="UP000315252">
    <property type="component" value="Unassembled WGS sequence"/>
</dbReference>
<dbReference type="OrthoDB" id="6757166at2"/>
<protein>
    <submittedName>
        <fullName evidence="2">DUF1329 domain-containing protein</fullName>
    </submittedName>
</protein>
<gene>
    <name evidence="2" type="ORF">FKG95_15200</name>
</gene>
<feature type="signal peptide" evidence="1">
    <location>
        <begin position="1"/>
        <end position="24"/>
    </location>
</feature>
<evidence type="ECO:0000313" key="3">
    <source>
        <dbReference type="Proteomes" id="UP000315252"/>
    </source>
</evidence>